<comment type="subcellular location">
    <subcellularLocation>
        <location evidence="1">Membrane</location>
        <topology evidence="1">Single-pass membrane protein</topology>
    </subcellularLocation>
</comment>
<feature type="compositionally biased region" description="Low complexity" evidence="5">
    <location>
        <begin position="124"/>
        <end position="160"/>
    </location>
</feature>
<dbReference type="AlphaFoldDB" id="G3JSG5"/>
<evidence type="ECO:0000256" key="2">
    <source>
        <dbReference type="ARBA" id="ARBA00022692"/>
    </source>
</evidence>
<dbReference type="RefSeq" id="XP_006674002.1">
    <property type="nucleotide sequence ID" value="XM_006673939.1"/>
</dbReference>
<evidence type="ECO:0000256" key="1">
    <source>
        <dbReference type="ARBA" id="ARBA00004167"/>
    </source>
</evidence>
<feature type="region of interest" description="Disordered" evidence="5">
    <location>
        <begin position="114"/>
        <end position="170"/>
    </location>
</feature>
<dbReference type="GO" id="GO:0071944">
    <property type="term" value="C:cell periphery"/>
    <property type="evidence" value="ECO:0007669"/>
    <property type="project" value="UniProtKB-ARBA"/>
</dbReference>
<accession>G3JSG5</accession>
<dbReference type="eggNOG" id="ENOG502SDAI">
    <property type="taxonomic scope" value="Eukaryota"/>
</dbReference>
<dbReference type="GO" id="GO:0016020">
    <property type="term" value="C:membrane"/>
    <property type="evidence" value="ECO:0007669"/>
    <property type="project" value="UniProtKB-SubCell"/>
</dbReference>
<dbReference type="PANTHER" id="PTHR15549:SF26">
    <property type="entry name" value="AXIAL BUDDING PATTERN PROTEIN 2-RELATED"/>
    <property type="match status" value="1"/>
</dbReference>
<evidence type="ECO:0000256" key="5">
    <source>
        <dbReference type="SAM" id="MobiDB-lite"/>
    </source>
</evidence>
<keyword evidence="2 6" id="KW-0812">Transmembrane</keyword>
<dbReference type="KEGG" id="cmt:CCM_08803"/>
<proteinExistence type="predicted"/>
<dbReference type="OMA" id="PFREAWI"/>
<sequence length="294" mass="29661">MADNNPFGLKCVSNGAQLYVNNTPSAYLGCCVSDPRITDDALCPQSDIRAMTFDKAMYDNIKPQQCAKGKSSWYTCALTTPPFIGCCTTNPCLNGGCPSSNLGSATLSSNPKDAASFMEGAGKSAAPASSSTATTTTTKATESSAAPTASPTPSSSAPAAGDSGGGNNSSHPGVTAGIAVGAAVGVAAVVLAVLWWMRRRRAKAKQNGAAGSDAPFSPATQCATPSTPAWSAGQSHMVSDYQKCPTGPGSPVPPDYYSVATGGKLPVEATELPANNVCFELAADDGPAPPPKKQ</sequence>
<dbReference type="EMBL" id="JH126405">
    <property type="protein sequence ID" value="EGX88757.1"/>
    <property type="molecule type" value="Genomic_DNA"/>
</dbReference>
<dbReference type="VEuPathDB" id="FungiDB:CCM_08803"/>
<keyword evidence="4 6" id="KW-0472">Membrane</keyword>
<evidence type="ECO:0000313" key="7">
    <source>
        <dbReference type="EMBL" id="EGX88757.1"/>
    </source>
</evidence>
<dbReference type="GeneID" id="18170808"/>
<dbReference type="InterPro" id="IPR051694">
    <property type="entry name" value="Immunoregulatory_rcpt-like"/>
</dbReference>
<gene>
    <name evidence="7" type="ORF">CCM_08803</name>
</gene>
<evidence type="ECO:0000256" key="6">
    <source>
        <dbReference type="SAM" id="Phobius"/>
    </source>
</evidence>
<feature type="transmembrane region" description="Helical" evidence="6">
    <location>
        <begin position="176"/>
        <end position="197"/>
    </location>
</feature>
<dbReference type="HOGENOM" id="CLU_983492_0_0_1"/>
<dbReference type="PANTHER" id="PTHR15549">
    <property type="entry name" value="PAIRED IMMUNOGLOBULIN-LIKE TYPE 2 RECEPTOR"/>
    <property type="match status" value="1"/>
</dbReference>
<protein>
    <submittedName>
        <fullName evidence="7">Uncharacterized protein</fullName>
    </submittedName>
</protein>
<evidence type="ECO:0000313" key="8">
    <source>
        <dbReference type="Proteomes" id="UP000001610"/>
    </source>
</evidence>
<dbReference type="Proteomes" id="UP000001610">
    <property type="component" value="Unassembled WGS sequence"/>
</dbReference>
<organism evidence="7 8">
    <name type="scientific">Cordyceps militaris (strain CM01)</name>
    <name type="common">Caterpillar fungus</name>
    <dbReference type="NCBI Taxonomy" id="983644"/>
    <lineage>
        <taxon>Eukaryota</taxon>
        <taxon>Fungi</taxon>
        <taxon>Dikarya</taxon>
        <taxon>Ascomycota</taxon>
        <taxon>Pezizomycotina</taxon>
        <taxon>Sordariomycetes</taxon>
        <taxon>Hypocreomycetidae</taxon>
        <taxon>Hypocreales</taxon>
        <taxon>Cordycipitaceae</taxon>
        <taxon>Cordyceps</taxon>
    </lineage>
</organism>
<evidence type="ECO:0000256" key="4">
    <source>
        <dbReference type="ARBA" id="ARBA00023136"/>
    </source>
</evidence>
<dbReference type="OrthoDB" id="3692311at2759"/>
<dbReference type="InParanoid" id="G3JSG5"/>
<reference evidence="7 8" key="1">
    <citation type="journal article" date="2011" name="Genome Biol.">
        <title>Genome sequence of the insect pathogenic fungus Cordyceps militaris, a valued traditional Chinese medicine.</title>
        <authorList>
            <person name="Zheng P."/>
            <person name="Xia Y."/>
            <person name="Xiao G."/>
            <person name="Xiong C."/>
            <person name="Hu X."/>
            <person name="Zhang S."/>
            <person name="Zheng H."/>
            <person name="Huang Y."/>
            <person name="Zhou Y."/>
            <person name="Wang S."/>
            <person name="Zhao G.P."/>
            <person name="Liu X."/>
            <person name="St Leger R.J."/>
            <person name="Wang C."/>
        </authorList>
    </citation>
    <scope>NUCLEOTIDE SEQUENCE [LARGE SCALE GENOMIC DNA]</scope>
    <source>
        <strain evidence="7 8">CM01</strain>
    </source>
</reference>
<keyword evidence="8" id="KW-1185">Reference proteome</keyword>
<name>G3JSG5_CORMM</name>
<evidence type="ECO:0000256" key="3">
    <source>
        <dbReference type="ARBA" id="ARBA00022989"/>
    </source>
</evidence>
<keyword evidence="3 6" id="KW-1133">Transmembrane helix</keyword>